<accession>Q1HRJ4</accession>
<dbReference type="AlphaFoldDB" id="Q1HRJ4"/>
<sequence>MHVQKGMGSVAVLLLLQQCLTSRMVVNAMPARNDSSVDIILWPTQPTTKGSDNFGACPDNSEMRVPPIEMIGKAIGNGVSYVGNLWDAGMQLSLEVARRIFTGFQIG</sequence>
<feature type="chain" id="PRO_5004190085" evidence="1">
    <location>
        <begin position="22"/>
        <end position="107"/>
    </location>
</feature>
<name>Q1HRJ4_AEDAE</name>
<proteinExistence type="evidence at transcript level"/>
<feature type="signal peptide" evidence="1">
    <location>
        <begin position="1"/>
        <end position="21"/>
    </location>
</feature>
<organism evidence="2">
    <name type="scientific">Aedes aegypti</name>
    <name type="common">Yellowfever mosquito</name>
    <name type="synonym">Culex aegypti</name>
    <dbReference type="NCBI Taxonomy" id="7159"/>
    <lineage>
        <taxon>Eukaryota</taxon>
        <taxon>Metazoa</taxon>
        <taxon>Ecdysozoa</taxon>
        <taxon>Arthropoda</taxon>
        <taxon>Hexapoda</taxon>
        <taxon>Insecta</taxon>
        <taxon>Pterygota</taxon>
        <taxon>Neoptera</taxon>
        <taxon>Endopterygota</taxon>
        <taxon>Diptera</taxon>
        <taxon>Nematocera</taxon>
        <taxon>Culicoidea</taxon>
        <taxon>Culicidae</taxon>
        <taxon>Culicinae</taxon>
        <taxon>Aedini</taxon>
        <taxon>Aedes</taxon>
        <taxon>Stegomyia</taxon>
    </lineage>
</organism>
<protein>
    <submittedName>
        <fullName evidence="2">Putative 8.5 kDa secreted salivary peptide</fullName>
    </submittedName>
</protein>
<reference evidence="2" key="1">
    <citation type="submission" date="2006-03" db="EMBL/GenBank/DDBJ databases">
        <authorList>
            <person name="Ribeiro J.M.C."/>
            <person name="Chandra P.K."/>
            <person name="Calvo E."/>
            <person name="Pham V.M."/>
            <person name="Wikel S.K."/>
        </authorList>
    </citation>
    <scope>NUCLEOTIDE SEQUENCE</scope>
</reference>
<dbReference type="EMBL" id="DQ440100">
    <property type="protein sequence ID" value="ABF18133.1"/>
    <property type="molecule type" value="mRNA"/>
</dbReference>
<evidence type="ECO:0000256" key="1">
    <source>
        <dbReference type="SAM" id="SignalP"/>
    </source>
</evidence>
<keyword evidence="1" id="KW-0732">Signal</keyword>
<reference evidence="2" key="2">
    <citation type="journal article" date="2007" name="BMC Genomics">
        <title>An annotated catalogue of salivary gland transcripts in the adult female mosquito, Aedes aegypti.</title>
        <authorList>
            <person name="Ribeiro J.M."/>
            <person name="Arca B."/>
            <person name="Lombardo F."/>
            <person name="Calvo E."/>
            <person name="Phan V.M."/>
            <person name="Chandra P.K."/>
            <person name="Wikel S.K."/>
        </authorList>
    </citation>
    <scope>NUCLEOTIDE SEQUENCE</scope>
</reference>
<evidence type="ECO:0000313" key="2">
    <source>
        <dbReference type="EMBL" id="ABF18133.1"/>
    </source>
</evidence>